<keyword evidence="2" id="KW-1185">Reference proteome</keyword>
<comment type="caution">
    <text evidence="1">The sequence shown here is derived from an EMBL/GenBank/DDBJ whole genome shotgun (WGS) entry which is preliminary data.</text>
</comment>
<accession>A0ABV5H7T4</accession>
<evidence type="ECO:0000313" key="1">
    <source>
        <dbReference type="EMBL" id="MFB9107754.1"/>
    </source>
</evidence>
<gene>
    <name evidence="1" type="ORF">ACFFVK_04120</name>
</gene>
<dbReference type="RefSeq" id="WP_278009413.1">
    <property type="nucleotide sequence ID" value="NZ_CP121112.1"/>
</dbReference>
<dbReference type="EMBL" id="JBHMFE010000008">
    <property type="protein sequence ID" value="MFB9107754.1"/>
    <property type="molecule type" value="Genomic_DNA"/>
</dbReference>
<evidence type="ECO:0000313" key="2">
    <source>
        <dbReference type="Proteomes" id="UP001589562"/>
    </source>
</evidence>
<organism evidence="1 2">
    <name type="scientific">Flavobacterium gyeonganense</name>
    <dbReference type="NCBI Taxonomy" id="1310418"/>
    <lineage>
        <taxon>Bacteria</taxon>
        <taxon>Pseudomonadati</taxon>
        <taxon>Bacteroidota</taxon>
        <taxon>Flavobacteriia</taxon>
        <taxon>Flavobacteriales</taxon>
        <taxon>Flavobacteriaceae</taxon>
        <taxon>Flavobacterium</taxon>
    </lineage>
</organism>
<dbReference type="Proteomes" id="UP001589562">
    <property type="component" value="Unassembled WGS sequence"/>
</dbReference>
<protein>
    <recommendedName>
        <fullName evidence="3">DUF4177 domain-containing protein</fullName>
    </recommendedName>
</protein>
<proteinExistence type="predicted"/>
<sequence length="64" mass="7332">MRKVLVANVSSKVSNDTSNSGKRNIEFELTELNQHLADGWVIEKYDIVTNQIAYNFSIVYQLVK</sequence>
<reference evidence="1 2" key="1">
    <citation type="submission" date="2024-09" db="EMBL/GenBank/DDBJ databases">
        <authorList>
            <person name="Sun Q."/>
            <person name="Mori K."/>
        </authorList>
    </citation>
    <scope>NUCLEOTIDE SEQUENCE [LARGE SCALE GENOMIC DNA]</scope>
    <source>
        <strain evidence="1 2">CECT 8365</strain>
    </source>
</reference>
<name>A0ABV5H7T4_9FLAO</name>
<evidence type="ECO:0008006" key="3">
    <source>
        <dbReference type="Google" id="ProtNLM"/>
    </source>
</evidence>